<accession>A0A6P2CKZ8</accession>
<dbReference type="Pfam" id="PF19814">
    <property type="entry name" value="DUF6297"/>
    <property type="match status" value="1"/>
</dbReference>
<evidence type="ECO:0000313" key="3">
    <source>
        <dbReference type="Proteomes" id="UP000471120"/>
    </source>
</evidence>
<feature type="transmembrane region" description="Helical" evidence="1">
    <location>
        <begin position="124"/>
        <end position="145"/>
    </location>
</feature>
<feature type="transmembrane region" description="Helical" evidence="1">
    <location>
        <begin position="184"/>
        <end position="208"/>
    </location>
</feature>
<reference evidence="2 3" key="1">
    <citation type="submission" date="2018-07" db="EMBL/GenBank/DDBJ databases">
        <title>Genome sequence of Rhodococcus rhodnii ATCC 35071 from Rhodnius prolixus.</title>
        <authorList>
            <person name="Patel V."/>
            <person name="Vogel K.J."/>
        </authorList>
    </citation>
    <scope>NUCLEOTIDE SEQUENCE [LARGE SCALE GENOMIC DNA]</scope>
    <source>
        <strain evidence="2 3">ATCC 35071</strain>
    </source>
</reference>
<evidence type="ECO:0000313" key="2">
    <source>
        <dbReference type="EMBL" id="TXG91658.1"/>
    </source>
</evidence>
<feature type="transmembrane region" description="Helical" evidence="1">
    <location>
        <begin position="305"/>
        <end position="322"/>
    </location>
</feature>
<protein>
    <submittedName>
        <fullName evidence="2">ABC transporter permease</fullName>
    </submittedName>
</protein>
<keyword evidence="1" id="KW-0472">Membrane</keyword>
<feature type="transmembrane region" description="Helical" evidence="1">
    <location>
        <begin position="75"/>
        <end position="93"/>
    </location>
</feature>
<comment type="caution">
    <text evidence="2">The sequence shown here is derived from an EMBL/GenBank/DDBJ whole genome shotgun (WGS) entry which is preliminary data.</text>
</comment>
<keyword evidence="1" id="KW-0812">Transmembrane</keyword>
<organism evidence="2 3">
    <name type="scientific">Rhodococcus rhodnii</name>
    <dbReference type="NCBI Taxonomy" id="38312"/>
    <lineage>
        <taxon>Bacteria</taxon>
        <taxon>Bacillati</taxon>
        <taxon>Actinomycetota</taxon>
        <taxon>Actinomycetes</taxon>
        <taxon>Mycobacteriales</taxon>
        <taxon>Nocardiaceae</taxon>
        <taxon>Rhodococcus</taxon>
    </lineage>
</organism>
<gene>
    <name evidence="2" type="ORF">DW322_17490</name>
</gene>
<feature type="transmembrane region" description="Helical" evidence="1">
    <location>
        <begin position="151"/>
        <end position="172"/>
    </location>
</feature>
<dbReference type="Proteomes" id="UP000471120">
    <property type="component" value="Unassembled WGS sequence"/>
</dbReference>
<dbReference type="EMBL" id="QRCM01000001">
    <property type="protein sequence ID" value="TXG91658.1"/>
    <property type="molecule type" value="Genomic_DNA"/>
</dbReference>
<feature type="transmembrane region" description="Helical" evidence="1">
    <location>
        <begin position="214"/>
        <end position="232"/>
    </location>
</feature>
<sequence>MAMRTATATVPTAAELRRMRRRFAREHAPRRDLGAALVDGTLGTALVAGIGWWLVTRSSGALTDTAVLPGFRPDPLWAWLVVAGAAGAGLWAARSFGPLVVSGERHVWVLSTPVDRAASLRPTVLALALCGAVAGGVAGRLAAFVGAVEPWWPVTVFSALLGVAVVSFAALVQSRAVPTVAVGIAYGLGAVAVGTLAVASAVGLPLTAAERQPVVVVAALAGGMLVGALAACGGASRADLDRGAAIAVAARVSLVGLAPTILTGVVEENAWRRIARRTSRTLPLGSARALVYIDVLRHRRRPRSFVWVAVIVGMTWLAAALVSPLVLAWVQLVAVFAASSLFGAGLRAARGSGALLGVSDGAIARPLLVLPVCASLAVTAATASLTGWAVSLVCLLGAVLAAYRSGTGTPPAYDGLVLETGFGQLPVDLLRQKLRGVGVLAVAAAVVTLIA</sequence>
<dbReference type="AlphaFoldDB" id="A0A6P2CKZ8"/>
<feature type="transmembrane region" description="Helical" evidence="1">
    <location>
        <begin position="328"/>
        <end position="346"/>
    </location>
</feature>
<feature type="transmembrane region" description="Helical" evidence="1">
    <location>
        <begin position="33"/>
        <end position="55"/>
    </location>
</feature>
<evidence type="ECO:0000256" key="1">
    <source>
        <dbReference type="SAM" id="Phobius"/>
    </source>
</evidence>
<dbReference type="InterPro" id="IPR046264">
    <property type="entry name" value="DUF6297"/>
</dbReference>
<proteinExistence type="predicted"/>
<feature type="transmembrane region" description="Helical" evidence="1">
    <location>
        <begin position="367"/>
        <end position="400"/>
    </location>
</feature>
<name>A0A6P2CKZ8_9NOCA</name>
<keyword evidence="1" id="KW-1133">Transmembrane helix</keyword>